<protein>
    <recommendedName>
        <fullName evidence="1">ParE-like toxin domain-containing protein</fullName>
    </recommendedName>
</protein>
<reference evidence="2 3" key="2">
    <citation type="journal article" date="2016" name="Genome Announc.">
        <title>Draft Genome Sequence of the N2-Fixing Cyanobacterium Nostoc piscinale CENA21, Isolated from the Brazilian Amazon Floodplain.</title>
        <authorList>
            <person name="Leao T."/>
            <person name="Guimaraes P.I."/>
            <person name="de Melo A.G."/>
            <person name="Ramos R.T."/>
            <person name="Leao P.N."/>
            <person name="Silva A."/>
            <person name="Fiore M.F."/>
            <person name="Schneider M.P."/>
        </authorList>
    </citation>
    <scope>NUCLEOTIDE SEQUENCE [LARGE SCALE GENOMIC DNA]</scope>
    <source>
        <strain evidence="2 3">CENA21</strain>
    </source>
</reference>
<dbReference type="EMBL" id="CP012036">
    <property type="protein sequence ID" value="ALF55658.1"/>
    <property type="molecule type" value="Genomic_DNA"/>
</dbReference>
<reference evidence="3" key="1">
    <citation type="submission" date="2015-07" db="EMBL/GenBank/DDBJ databases">
        <title>Genome Of Nitrogen-Fixing Cyanobacterium Nostoc piscinale CENA21 From Solimoes/Amazon River Floodplain Sediments And Comparative Genomics To Uncover Biosynthetic Natural Products Potential.</title>
        <authorList>
            <person name="Leao T.F."/>
            <person name="Leao P.N."/>
            <person name="Guimaraes P.I."/>
            <person name="de Melo A.G.C."/>
            <person name="Ramos R.T.J."/>
            <person name="Silva A."/>
            <person name="Fiore M.F."/>
            <person name="Schneider M.P.C."/>
        </authorList>
    </citation>
    <scope>NUCLEOTIDE SEQUENCE [LARGE SCALE GENOMIC DNA]</scope>
    <source>
        <strain evidence="3">CENA21</strain>
    </source>
</reference>
<dbReference type="Proteomes" id="UP000062645">
    <property type="component" value="Chromosome"/>
</dbReference>
<dbReference type="PATRIC" id="fig|224013.5.peg.6440"/>
<evidence type="ECO:0000313" key="2">
    <source>
        <dbReference type="EMBL" id="ALF55658.1"/>
    </source>
</evidence>
<dbReference type="OrthoDB" id="129742at2"/>
<sequence>MHYTTRRFWQCYNALPESVQQSADECYKLLKVDPSHPSLHFKKLGNKYWSVRAGLSYRALGVEVENGISWFWIGTHTEYDKLISNF</sequence>
<evidence type="ECO:0000313" key="3">
    <source>
        <dbReference type="Proteomes" id="UP000062645"/>
    </source>
</evidence>
<gene>
    <name evidence="2" type="ORF">ACX27_26915</name>
</gene>
<dbReference type="STRING" id="224013.ACX27_26915"/>
<keyword evidence="3" id="KW-1185">Reference proteome</keyword>
<dbReference type="SUPFAM" id="SSF143011">
    <property type="entry name" value="RelE-like"/>
    <property type="match status" value="1"/>
</dbReference>
<accession>A0A0M4T5R8</accession>
<evidence type="ECO:0000259" key="1">
    <source>
        <dbReference type="Pfam" id="PF24732"/>
    </source>
</evidence>
<feature type="domain" description="ParE-like toxin" evidence="1">
    <location>
        <begin position="18"/>
        <end position="81"/>
    </location>
</feature>
<dbReference type="Pfam" id="PF24732">
    <property type="entry name" value="ParE_like"/>
    <property type="match status" value="1"/>
</dbReference>
<dbReference type="KEGG" id="npz:ACX27_26915"/>
<dbReference type="AlphaFoldDB" id="A0A0M4T5R8"/>
<dbReference type="InterPro" id="IPR035093">
    <property type="entry name" value="RelE/ParE_toxin_dom_sf"/>
</dbReference>
<dbReference type="RefSeq" id="WP_062297028.1">
    <property type="nucleotide sequence ID" value="NZ_CP012036.1"/>
</dbReference>
<name>A0A0M4T5R8_9NOSO</name>
<proteinExistence type="predicted"/>
<organism evidence="2 3">
    <name type="scientific">Nostoc piscinale CENA21</name>
    <dbReference type="NCBI Taxonomy" id="224013"/>
    <lineage>
        <taxon>Bacteria</taxon>
        <taxon>Bacillati</taxon>
        <taxon>Cyanobacteriota</taxon>
        <taxon>Cyanophyceae</taxon>
        <taxon>Nostocales</taxon>
        <taxon>Nostocaceae</taxon>
        <taxon>Nostoc</taxon>
    </lineage>
</organism>
<dbReference type="InterPro" id="IPR056925">
    <property type="entry name" value="ParE-like"/>
</dbReference>